<organism evidence="2 3">
    <name type="scientific">Chara braunii</name>
    <name type="common">Braun's stonewort</name>
    <dbReference type="NCBI Taxonomy" id="69332"/>
    <lineage>
        <taxon>Eukaryota</taxon>
        <taxon>Viridiplantae</taxon>
        <taxon>Streptophyta</taxon>
        <taxon>Charophyceae</taxon>
        <taxon>Charales</taxon>
        <taxon>Characeae</taxon>
        <taxon>Chara</taxon>
    </lineage>
</organism>
<dbReference type="EMBL" id="BFEA01007612">
    <property type="protein sequence ID" value="GBG46844.1"/>
    <property type="molecule type" value="Genomic_DNA"/>
</dbReference>
<proteinExistence type="predicted"/>
<dbReference type="AlphaFoldDB" id="A0A388JKT2"/>
<evidence type="ECO:0000313" key="3">
    <source>
        <dbReference type="Proteomes" id="UP000265515"/>
    </source>
</evidence>
<feature type="compositionally biased region" description="Acidic residues" evidence="1">
    <location>
        <begin position="256"/>
        <end position="287"/>
    </location>
</feature>
<dbReference type="Gramene" id="GBG46844">
    <property type="protein sequence ID" value="GBG46844"/>
    <property type="gene ID" value="CBR_g86499"/>
</dbReference>
<comment type="caution">
    <text evidence="2">The sequence shown here is derived from an EMBL/GenBank/DDBJ whole genome shotgun (WGS) entry which is preliminary data.</text>
</comment>
<evidence type="ECO:0000256" key="1">
    <source>
        <dbReference type="SAM" id="MobiDB-lite"/>
    </source>
</evidence>
<name>A0A388JKT2_CHABU</name>
<keyword evidence="3" id="KW-1185">Reference proteome</keyword>
<evidence type="ECO:0000313" key="2">
    <source>
        <dbReference type="EMBL" id="GBG46844.1"/>
    </source>
</evidence>
<gene>
    <name evidence="2" type="ORF">CBR_g86499</name>
</gene>
<sequence>MSMSVAQVAKALTEVIKYAEEGFNYNGHGELSLLEERVPGYFAVSVDMRSTIMANESGCVQARTLLERLRESPDVRVDNDAEDNPYSLKGVVQWMCSEGMCDEGLLCDLMNKTEDDRNVIHEALHEVTEYAVQGRDLIDFVPASAGEEIISGRPLWGGLLGCALTRLGLATCDVKRQREREEGWRLIASETRLPVIEETGETSAAQDTSGTMVFDVSTMHTSTTEDLVYMDMCEGFFLGEQQLAERRDDAKHRDDAEEEDEEEYEGSDVEVSDSDVSSDEEDDDNDVYYDLKTACGQVTKGWAHAIL</sequence>
<feature type="region of interest" description="Disordered" evidence="1">
    <location>
        <begin position="247"/>
        <end position="287"/>
    </location>
</feature>
<feature type="non-terminal residue" evidence="2">
    <location>
        <position position="307"/>
    </location>
</feature>
<dbReference type="Proteomes" id="UP000265515">
    <property type="component" value="Unassembled WGS sequence"/>
</dbReference>
<accession>A0A388JKT2</accession>
<reference evidence="2 3" key="1">
    <citation type="journal article" date="2018" name="Cell">
        <title>The Chara Genome: Secondary Complexity and Implications for Plant Terrestrialization.</title>
        <authorList>
            <person name="Nishiyama T."/>
            <person name="Sakayama H."/>
            <person name="Vries J.D."/>
            <person name="Buschmann H."/>
            <person name="Saint-Marcoux D."/>
            <person name="Ullrich K.K."/>
            <person name="Haas F.B."/>
            <person name="Vanderstraeten L."/>
            <person name="Becker D."/>
            <person name="Lang D."/>
            <person name="Vosolsobe S."/>
            <person name="Rombauts S."/>
            <person name="Wilhelmsson P.K.I."/>
            <person name="Janitza P."/>
            <person name="Kern R."/>
            <person name="Heyl A."/>
            <person name="Rumpler F."/>
            <person name="Villalobos L.I.A.C."/>
            <person name="Clay J.M."/>
            <person name="Skokan R."/>
            <person name="Toyoda A."/>
            <person name="Suzuki Y."/>
            <person name="Kagoshima H."/>
            <person name="Schijlen E."/>
            <person name="Tajeshwar N."/>
            <person name="Catarino B."/>
            <person name="Hetherington A.J."/>
            <person name="Saltykova A."/>
            <person name="Bonnot C."/>
            <person name="Breuninger H."/>
            <person name="Symeonidi A."/>
            <person name="Radhakrishnan G.V."/>
            <person name="Van Nieuwerburgh F."/>
            <person name="Deforce D."/>
            <person name="Chang C."/>
            <person name="Karol K.G."/>
            <person name="Hedrich R."/>
            <person name="Ulvskov P."/>
            <person name="Glockner G."/>
            <person name="Delwiche C.F."/>
            <person name="Petrasek J."/>
            <person name="Van de Peer Y."/>
            <person name="Friml J."/>
            <person name="Beilby M."/>
            <person name="Dolan L."/>
            <person name="Kohara Y."/>
            <person name="Sugano S."/>
            <person name="Fujiyama A."/>
            <person name="Delaux P.-M."/>
            <person name="Quint M."/>
            <person name="TheiBen G."/>
            <person name="Hagemann M."/>
            <person name="Harholt J."/>
            <person name="Dunand C."/>
            <person name="Zachgo S."/>
            <person name="Langdale J."/>
            <person name="Maumus F."/>
            <person name="Straeten D.V.D."/>
            <person name="Gould S.B."/>
            <person name="Rensing S.A."/>
        </authorList>
    </citation>
    <scope>NUCLEOTIDE SEQUENCE [LARGE SCALE GENOMIC DNA]</scope>
    <source>
        <strain evidence="2 3">S276</strain>
    </source>
</reference>
<protein>
    <submittedName>
        <fullName evidence="2">Uncharacterized protein</fullName>
    </submittedName>
</protein>